<accession>A0A8H7ER03</accession>
<keyword evidence="4" id="KW-0949">S-adenosyl-L-methionine</keyword>
<evidence type="ECO:0000256" key="4">
    <source>
        <dbReference type="ARBA" id="ARBA00022691"/>
    </source>
</evidence>
<dbReference type="Pfam" id="PF00919">
    <property type="entry name" value="UPF0004"/>
    <property type="match status" value="1"/>
</dbReference>
<dbReference type="GO" id="GO:0035597">
    <property type="term" value="F:tRNA-2-methylthio-N(6)-dimethylallyladenosine(37) synthase activity"/>
    <property type="evidence" value="ECO:0007669"/>
    <property type="project" value="TreeGrafter"/>
</dbReference>
<dbReference type="GO" id="GO:0060255">
    <property type="term" value="P:regulation of macromolecule metabolic process"/>
    <property type="evidence" value="ECO:0007669"/>
    <property type="project" value="UniProtKB-ARBA"/>
</dbReference>
<protein>
    <submittedName>
        <fullName evidence="11">CDK5 regulatory subunit associated protein 1</fullName>
    </submittedName>
</protein>
<dbReference type="FunFam" id="3.80.30.20:FF:000003">
    <property type="entry name" value="CDK5 regulatory subunit-associated protein 1"/>
    <property type="match status" value="1"/>
</dbReference>
<dbReference type="SMART" id="SM00729">
    <property type="entry name" value="Elp3"/>
    <property type="match status" value="1"/>
</dbReference>
<dbReference type="FunFam" id="3.40.50.12160:FF:000003">
    <property type="entry name" value="CDK5 regulatory subunit-associated protein 1"/>
    <property type="match status" value="1"/>
</dbReference>
<keyword evidence="3" id="KW-0004">4Fe-4S</keyword>
<evidence type="ECO:0000313" key="11">
    <source>
        <dbReference type="EMBL" id="KAF7726710.1"/>
    </source>
</evidence>
<dbReference type="PANTHER" id="PTHR43020:SF2">
    <property type="entry name" value="MITOCHONDRIAL TRNA METHYLTHIOTRANSFERASE CDK5RAP1"/>
    <property type="match status" value="1"/>
</dbReference>
<dbReference type="SUPFAM" id="SSF102114">
    <property type="entry name" value="Radical SAM enzymes"/>
    <property type="match status" value="1"/>
</dbReference>
<dbReference type="PANTHER" id="PTHR43020">
    <property type="entry name" value="CDK5 REGULATORY SUBUNIT-ASSOCIATED PROTEIN 1"/>
    <property type="match status" value="1"/>
</dbReference>
<dbReference type="PROSITE" id="PS51449">
    <property type="entry name" value="MTTASE_N"/>
    <property type="match status" value="1"/>
</dbReference>
<dbReference type="GO" id="GO:0080090">
    <property type="term" value="P:regulation of primary metabolic process"/>
    <property type="evidence" value="ECO:0007669"/>
    <property type="project" value="UniProtKB-ARBA"/>
</dbReference>
<dbReference type="GO" id="GO:0046872">
    <property type="term" value="F:metal ion binding"/>
    <property type="evidence" value="ECO:0007669"/>
    <property type="project" value="UniProtKB-KW"/>
</dbReference>
<dbReference type="SFLD" id="SFLDS00029">
    <property type="entry name" value="Radical_SAM"/>
    <property type="match status" value="1"/>
</dbReference>
<evidence type="ECO:0000256" key="1">
    <source>
        <dbReference type="ARBA" id="ARBA00001966"/>
    </source>
</evidence>
<dbReference type="Gene3D" id="3.40.50.12160">
    <property type="entry name" value="Methylthiotransferase, N-terminal domain"/>
    <property type="match status" value="1"/>
</dbReference>
<dbReference type="InterPro" id="IPR038135">
    <property type="entry name" value="Methylthiotransferase_N_sf"/>
</dbReference>
<dbReference type="OrthoDB" id="190098at2759"/>
<dbReference type="CDD" id="cd01335">
    <property type="entry name" value="Radical_SAM"/>
    <property type="match status" value="1"/>
</dbReference>
<evidence type="ECO:0000256" key="7">
    <source>
        <dbReference type="ARBA" id="ARBA00023014"/>
    </source>
</evidence>
<feature type="domain" description="Radical SAM core" evidence="10">
    <location>
        <begin position="269"/>
        <end position="528"/>
    </location>
</feature>
<proteinExistence type="inferred from homology"/>
<gene>
    <name evidence="11" type="primary">CDK5RAP1</name>
    <name evidence="11" type="ORF">EC973_008484</name>
</gene>
<organism evidence="11 12">
    <name type="scientific">Apophysomyces ossiformis</name>
    <dbReference type="NCBI Taxonomy" id="679940"/>
    <lineage>
        <taxon>Eukaryota</taxon>
        <taxon>Fungi</taxon>
        <taxon>Fungi incertae sedis</taxon>
        <taxon>Mucoromycota</taxon>
        <taxon>Mucoromycotina</taxon>
        <taxon>Mucoromycetes</taxon>
        <taxon>Mucorales</taxon>
        <taxon>Mucorineae</taxon>
        <taxon>Mucoraceae</taxon>
        <taxon>Apophysomyces</taxon>
    </lineage>
</organism>
<dbReference type="Gene3D" id="3.80.30.20">
    <property type="entry name" value="tm_1862 like domain"/>
    <property type="match status" value="1"/>
</dbReference>
<dbReference type="InterPro" id="IPR002792">
    <property type="entry name" value="TRAM_dom"/>
</dbReference>
<dbReference type="PROSITE" id="PS01278">
    <property type="entry name" value="MTTASE_RADICAL"/>
    <property type="match status" value="1"/>
</dbReference>
<dbReference type="SFLD" id="SFLDF00273">
    <property type="entry name" value="(dimethylallyl)adenosine_tRNA"/>
    <property type="match status" value="1"/>
</dbReference>
<dbReference type="InterPro" id="IPR005839">
    <property type="entry name" value="Methylthiotransferase"/>
</dbReference>
<comment type="similarity">
    <text evidence="2">Belongs to the methylthiotransferase family. MiaB subfamily.</text>
</comment>
<evidence type="ECO:0000256" key="6">
    <source>
        <dbReference type="ARBA" id="ARBA00023004"/>
    </source>
</evidence>
<evidence type="ECO:0000259" key="8">
    <source>
        <dbReference type="PROSITE" id="PS50926"/>
    </source>
</evidence>
<dbReference type="NCBIfam" id="TIGR00089">
    <property type="entry name" value="MiaB/RimO family radical SAM methylthiotransferase"/>
    <property type="match status" value="1"/>
</dbReference>
<dbReference type="InterPro" id="IPR020612">
    <property type="entry name" value="Methylthiotransferase_CS"/>
</dbReference>
<keyword evidence="5" id="KW-0479">Metal-binding</keyword>
<feature type="domain" description="TRAM" evidence="8">
    <location>
        <begin position="530"/>
        <end position="599"/>
    </location>
</feature>
<dbReference type="Pfam" id="PF04055">
    <property type="entry name" value="Radical_SAM"/>
    <property type="match status" value="1"/>
</dbReference>
<dbReference type="SFLD" id="SFLDF00413">
    <property type="entry name" value="CDK5RAP1"/>
    <property type="match status" value="1"/>
</dbReference>
<dbReference type="GO" id="GO:0051539">
    <property type="term" value="F:4 iron, 4 sulfur cluster binding"/>
    <property type="evidence" value="ECO:0007669"/>
    <property type="project" value="UniProtKB-KW"/>
</dbReference>
<keyword evidence="7" id="KW-0411">Iron-sulfur</keyword>
<reference evidence="11" key="1">
    <citation type="submission" date="2020-01" db="EMBL/GenBank/DDBJ databases">
        <title>Genome Sequencing of Three Apophysomyces-Like Fungal Strains Confirms a Novel Fungal Genus in the Mucoromycota with divergent Burkholderia-like Endosymbiotic Bacteria.</title>
        <authorList>
            <person name="Stajich J.E."/>
            <person name="Macias A.M."/>
            <person name="Carter-House D."/>
            <person name="Lovett B."/>
            <person name="Kasson L.R."/>
            <person name="Berry K."/>
            <person name="Grigoriev I."/>
            <person name="Chang Y."/>
            <person name="Spatafora J."/>
            <person name="Kasson M.T."/>
        </authorList>
    </citation>
    <scope>NUCLEOTIDE SEQUENCE</scope>
    <source>
        <strain evidence="11">NRRL A-21654</strain>
    </source>
</reference>
<evidence type="ECO:0000256" key="5">
    <source>
        <dbReference type="ARBA" id="ARBA00022723"/>
    </source>
</evidence>
<comment type="cofactor">
    <cofactor evidence="1">
        <name>[4Fe-4S] cluster</name>
        <dbReference type="ChEBI" id="CHEBI:49883"/>
    </cofactor>
</comment>
<dbReference type="Pfam" id="PF01938">
    <property type="entry name" value="TRAM"/>
    <property type="match status" value="1"/>
</dbReference>
<dbReference type="InterPro" id="IPR058240">
    <property type="entry name" value="rSAM_sf"/>
</dbReference>
<evidence type="ECO:0000259" key="9">
    <source>
        <dbReference type="PROSITE" id="PS51449"/>
    </source>
</evidence>
<dbReference type="InterPro" id="IPR023404">
    <property type="entry name" value="rSAM_horseshoe"/>
</dbReference>
<dbReference type="PROSITE" id="PS51918">
    <property type="entry name" value="RADICAL_SAM"/>
    <property type="match status" value="1"/>
</dbReference>
<name>A0A8H7ER03_9FUNG</name>
<evidence type="ECO:0000259" key="10">
    <source>
        <dbReference type="PROSITE" id="PS51918"/>
    </source>
</evidence>
<evidence type="ECO:0000256" key="2">
    <source>
        <dbReference type="ARBA" id="ARBA00009815"/>
    </source>
</evidence>
<dbReference type="InterPro" id="IPR007197">
    <property type="entry name" value="rSAM"/>
</dbReference>
<sequence>MPSHAIRTATFICRRNNKLNEASKLATLLHHNSAWTYRYVSSSAFRSAAVNTASAESGLAHDNQATDIKKKKARRRLVFDNRSPSLQDFLSQQQSSATAIDPAATQPDNIPYLSVHGPDWGRGRKFYIEVYGCQMNVNDTEILNAIMTKAGYKRTLTMKDAEVVFLVTCAIRENAEARIWDRLKYLRHYRTRVNVDKPPLVGVLGCMAERLKTKMLEQDRLVDIVCGPDGYRSIPHLISLAESEYDNGVANVMLSADETYADVMPMRLDKDNVSGWVSIMRGCNNMCSFCIVPFTRGNERSRPIDSIVDEVRYLSDQGVKEVTILGQNVNSYRDTSESKYFASQAPLGTELSNPGFKTIYKRKDGGRRFTELLDRVSLVDPEMRIRFTSPHPKDFPTDLLHLIASRPNLCKSIHMPIQSGSNTVLERMRRGYTREAYLQLVDEMRSIIPNVWISSDFITGFCGETEEEHRDTVSLMENVKYDMAFMFAYSMREKTHAHRRYIDDVPEVDKARRLTEIISTFHKAASEKNQALIGTKQLVLIDSDTPKLRRGFETKLSGKTDGGHKVFIVDDNSNFKKGDYVAVEIFHATSASLTGRLITGSSIRNFTLEHQ</sequence>
<dbReference type="SFLD" id="SFLDG01061">
    <property type="entry name" value="methylthiotransferase"/>
    <property type="match status" value="1"/>
</dbReference>
<keyword evidence="12" id="KW-1185">Reference proteome</keyword>
<dbReference type="InterPro" id="IPR013848">
    <property type="entry name" value="Methylthiotransferase_N"/>
</dbReference>
<dbReference type="Proteomes" id="UP000605846">
    <property type="component" value="Unassembled WGS sequence"/>
</dbReference>
<dbReference type="EMBL" id="JABAYA010000073">
    <property type="protein sequence ID" value="KAF7726710.1"/>
    <property type="molecule type" value="Genomic_DNA"/>
</dbReference>
<dbReference type="InterPro" id="IPR006463">
    <property type="entry name" value="MiaB_methiolase"/>
</dbReference>
<dbReference type="AlphaFoldDB" id="A0A8H7ER03"/>
<comment type="caution">
    <text evidence="11">The sequence shown here is derived from an EMBL/GenBank/DDBJ whole genome shotgun (WGS) entry which is preliminary data.</text>
</comment>
<dbReference type="PROSITE" id="PS50926">
    <property type="entry name" value="TRAM"/>
    <property type="match status" value="1"/>
</dbReference>
<dbReference type="InterPro" id="IPR006638">
    <property type="entry name" value="Elp3/MiaA/NifB-like_rSAM"/>
</dbReference>
<dbReference type="GO" id="GO:0005739">
    <property type="term" value="C:mitochondrion"/>
    <property type="evidence" value="ECO:0007669"/>
    <property type="project" value="TreeGrafter"/>
</dbReference>
<keyword evidence="6" id="KW-0408">Iron</keyword>
<dbReference type="SFLD" id="SFLDG01082">
    <property type="entry name" value="B12-binding_domain_containing"/>
    <property type="match status" value="1"/>
</dbReference>
<evidence type="ECO:0000313" key="12">
    <source>
        <dbReference type="Proteomes" id="UP000605846"/>
    </source>
</evidence>
<dbReference type="GO" id="GO:0005829">
    <property type="term" value="C:cytosol"/>
    <property type="evidence" value="ECO:0007669"/>
    <property type="project" value="TreeGrafter"/>
</dbReference>
<evidence type="ECO:0000256" key="3">
    <source>
        <dbReference type="ARBA" id="ARBA00022485"/>
    </source>
</evidence>
<feature type="domain" description="MTTase N-terminal" evidence="9">
    <location>
        <begin position="124"/>
        <end position="243"/>
    </location>
</feature>